<evidence type="ECO:0000313" key="7">
    <source>
        <dbReference type="Proteomes" id="UP000262477"/>
    </source>
</evidence>
<keyword evidence="3" id="KW-0804">Transcription</keyword>
<dbReference type="PROSITE" id="PS50977">
    <property type="entry name" value="HTH_TETR_2"/>
    <property type="match status" value="1"/>
</dbReference>
<feature type="DNA-binding region" description="H-T-H motif" evidence="4">
    <location>
        <begin position="25"/>
        <end position="44"/>
    </location>
</feature>
<dbReference type="OrthoDB" id="3819648at2"/>
<dbReference type="GO" id="GO:0003700">
    <property type="term" value="F:DNA-binding transcription factor activity"/>
    <property type="evidence" value="ECO:0007669"/>
    <property type="project" value="TreeGrafter"/>
</dbReference>
<dbReference type="GO" id="GO:0045892">
    <property type="term" value="P:negative regulation of DNA-templated transcription"/>
    <property type="evidence" value="ECO:0007669"/>
    <property type="project" value="InterPro"/>
</dbReference>
<dbReference type="Proteomes" id="UP000262477">
    <property type="component" value="Unassembled WGS sequence"/>
</dbReference>
<dbReference type="PROSITE" id="PS01081">
    <property type="entry name" value="HTH_TETR_1"/>
    <property type="match status" value="1"/>
</dbReference>
<evidence type="ECO:0000256" key="1">
    <source>
        <dbReference type="ARBA" id="ARBA00023015"/>
    </source>
</evidence>
<dbReference type="InterPro" id="IPR036271">
    <property type="entry name" value="Tet_transcr_reg_TetR-rel_C_sf"/>
</dbReference>
<organism evidence="6 7">
    <name type="scientific">Streptomyces inhibens</name>
    <dbReference type="NCBI Taxonomy" id="2293571"/>
    <lineage>
        <taxon>Bacteria</taxon>
        <taxon>Bacillati</taxon>
        <taxon>Actinomycetota</taxon>
        <taxon>Actinomycetes</taxon>
        <taxon>Kitasatosporales</taxon>
        <taxon>Streptomycetaceae</taxon>
        <taxon>Streptomyces</taxon>
    </lineage>
</organism>
<dbReference type="InterPro" id="IPR023772">
    <property type="entry name" value="DNA-bd_HTH_TetR-type_CS"/>
</dbReference>
<proteinExistence type="predicted"/>
<evidence type="ECO:0000259" key="5">
    <source>
        <dbReference type="PROSITE" id="PS50977"/>
    </source>
</evidence>
<dbReference type="GO" id="GO:0000976">
    <property type="term" value="F:transcription cis-regulatory region binding"/>
    <property type="evidence" value="ECO:0007669"/>
    <property type="project" value="TreeGrafter"/>
</dbReference>
<evidence type="ECO:0000313" key="6">
    <source>
        <dbReference type="EMBL" id="REK88100.1"/>
    </source>
</evidence>
<evidence type="ECO:0000256" key="4">
    <source>
        <dbReference type="PROSITE-ProRule" id="PRU00335"/>
    </source>
</evidence>
<dbReference type="InterPro" id="IPR001647">
    <property type="entry name" value="HTH_TetR"/>
</dbReference>
<sequence length="213" mass="23254">MKLTKERIVDAGMATFAETGYHGLSMRQVAERLGAHAGSLYYHVHSKDELLALMADRVCRHAYDAGSTALAALPPEATWREEIEVQAAELRRSIQQHPGGALLLADSPGALSTGGLSLMERLLKTLLDAGVPVEHSGIAADTLLSHVTGFVLQEQTEPQTPTVTAETYAALRARFPLVMEQMPRLGQNEKFQRSIKLLCTAFETLMKNDDSRA</sequence>
<dbReference type="SUPFAM" id="SSF48498">
    <property type="entry name" value="Tetracyclin repressor-like, C-terminal domain"/>
    <property type="match status" value="1"/>
</dbReference>
<dbReference type="PRINTS" id="PR00455">
    <property type="entry name" value="HTHTETR"/>
</dbReference>
<reference evidence="6 7" key="1">
    <citation type="submission" date="2018-08" db="EMBL/GenBank/DDBJ databases">
        <title>Streptomyces NEAU-D10 sp. nov., a novel Actinomycete isolated from soil.</title>
        <authorList>
            <person name="Jin L."/>
        </authorList>
    </citation>
    <scope>NUCLEOTIDE SEQUENCE [LARGE SCALE GENOMIC DNA]</scope>
    <source>
        <strain evidence="6 7">NEAU-D10</strain>
    </source>
</reference>
<dbReference type="InterPro" id="IPR050109">
    <property type="entry name" value="HTH-type_TetR-like_transc_reg"/>
</dbReference>
<dbReference type="InterPro" id="IPR004111">
    <property type="entry name" value="Repressor_TetR_C"/>
</dbReference>
<dbReference type="EMBL" id="QUAC01000185">
    <property type="protein sequence ID" value="REK88100.1"/>
    <property type="molecule type" value="Genomic_DNA"/>
</dbReference>
<dbReference type="AlphaFoldDB" id="A0A371Q075"/>
<dbReference type="Pfam" id="PF02909">
    <property type="entry name" value="TetR_C_1"/>
    <property type="match status" value="1"/>
</dbReference>
<evidence type="ECO:0000256" key="3">
    <source>
        <dbReference type="ARBA" id="ARBA00023163"/>
    </source>
</evidence>
<feature type="domain" description="HTH tetR-type" evidence="5">
    <location>
        <begin position="2"/>
        <end position="62"/>
    </location>
</feature>
<keyword evidence="7" id="KW-1185">Reference proteome</keyword>
<dbReference type="Pfam" id="PF00440">
    <property type="entry name" value="TetR_N"/>
    <property type="match status" value="1"/>
</dbReference>
<evidence type="ECO:0000256" key="2">
    <source>
        <dbReference type="ARBA" id="ARBA00023125"/>
    </source>
</evidence>
<dbReference type="PANTHER" id="PTHR30055">
    <property type="entry name" value="HTH-TYPE TRANSCRIPTIONAL REGULATOR RUTR"/>
    <property type="match status" value="1"/>
</dbReference>
<dbReference type="PANTHER" id="PTHR30055:SF151">
    <property type="entry name" value="TRANSCRIPTIONAL REGULATORY PROTEIN"/>
    <property type="match status" value="1"/>
</dbReference>
<accession>A0A371Q075</accession>
<dbReference type="InterPro" id="IPR009057">
    <property type="entry name" value="Homeodomain-like_sf"/>
</dbReference>
<keyword evidence="2 4" id="KW-0238">DNA-binding</keyword>
<keyword evidence="1" id="KW-0805">Transcription regulation</keyword>
<dbReference type="SUPFAM" id="SSF46689">
    <property type="entry name" value="Homeodomain-like"/>
    <property type="match status" value="1"/>
</dbReference>
<dbReference type="RefSeq" id="WP_128509198.1">
    <property type="nucleotide sequence ID" value="NZ_QUAC01000185.1"/>
</dbReference>
<comment type="caution">
    <text evidence="6">The sequence shown here is derived from an EMBL/GenBank/DDBJ whole genome shotgun (WGS) entry which is preliminary data.</text>
</comment>
<gene>
    <name evidence="6" type="ORF">DY245_23470</name>
</gene>
<protein>
    <submittedName>
        <fullName evidence="6">TetR family transcriptional regulator</fullName>
    </submittedName>
</protein>
<name>A0A371Q075_STRIH</name>
<dbReference type="Gene3D" id="1.10.357.10">
    <property type="entry name" value="Tetracycline Repressor, domain 2"/>
    <property type="match status" value="1"/>
</dbReference>
<dbReference type="Gene3D" id="1.10.10.60">
    <property type="entry name" value="Homeodomain-like"/>
    <property type="match status" value="1"/>
</dbReference>